<gene>
    <name evidence="1" type="ORF">SAMN05661012_01375</name>
    <name evidence="2" type="ORF">SR876_06875</name>
</gene>
<dbReference type="OrthoDB" id="3423476at2"/>
<name>A0A1K1NK09_9BACT</name>
<evidence type="ECO:0000313" key="1">
    <source>
        <dbReference type="EMBL" id="SFW35623.1"/>
    </source>
</evidence>
<organism evidence="1 3">
    <name type="scientific">Chitinophaga sancti</name>
    <dbReference type="NCBI Taxonomy" id="1004"/>
    <lineage>
        <taxon>Bacteria</taxon>
        <taxon>Pseudomonadati</taxon>
        <taxon>Bacteroidota</taxon>
        <taxon>Chitinophagia</taxon>
        <taxon>Chitinophagales</taxon>
        <taxon>Chitinophagaceae</taxon>
        <taxon>Chitinophaga</taxon>
    </lineage>
</organism>
<protein>
    <submittedName>
        <fullName evidence="1">Uncharacterized protein</fullName>
    </submittedName>
</protein>
<accession>A0A1K1NK09</accession>
<dbReference type="EMBL" id="FPIZ01000003">
    <property type="protein sequence ID" value="SFW35623.1"/>
    <property type="molecule type" value="Genomic_DNA"/>
</dbReference>
<evidence type="ECO:0000313" key="4">
    <source>
        <dbReference type="Proteomes" id="UP001326715"/>
    </source>
</evidence>
<reference evidence="2 4" key="2">
    <citation type="submission" date="2023-11" db="EMBL/GenBank/DDBJ databases">
        <title>MicrobeMod: A computational toolkit for identifying prokaryotic methylation and restriction-modification with nanopore sequencing.</title>
        <authorList>
            <person name="Crits-Christoph A."/>
            <person name="Kang S.C."/>
            <person name="Lee H."/>
            <person name="Ostrov N."/>
        </authorList>
    </citation>
    <scope>NUCLEOTIDE SEQUENCE [LARGE SCALE GENOMIC DNA]</scope>
    <source>
        <strain evidence="2 4">ATCC 23090</strain>
    </source>
</reference>
<dbReference type="EMBL" id="CP140154">
    <property type="protein sequence ID" value="WQG91215.1"/>
    <property type="molecule type" value="Genomic_DNA"/>
</dbReference>
<dbReference type="Proteomes" id="UP001326715">
    <property type="component" value="Chromosome"/>
</dbReference>
<proteinExistence type="predicted"/>
<keyword evidence="4" id="KW-1185">Reference proteome</keyword>
<dbReference type="AlphaFoldDB" id="A0A1K1NK09"/>
<evidence type="ECO:0000313" key="3">
    <source>
        <dbReference type="Proteomes" id="UP000183788"/>
    </source>
</evidence>
<dbReference type="RefSeq" id="WP_072358242.1">
    <property type="nucleotide sequence ID" value="NZ_CBHWAX010000018.1"/>
</dbReference>
<evidence type="ECO:0000313" key="2">
    <source>
        <dbReference type="EMBL" id="WQG91215.1"/>
    </source>
</evidence>
<sequence>MSNIITTYLRIRKTNDTHLSERERERLFRALVNWNGEFGSYYVKVVKRYREKEKCLEIQFGSGKQHWEDPADYLDDKSEVEVIKRSSNEGSLDKIQFSRYKDGGEFETVPKLCTYAFDRIVMLGDTNWLGEEGMESVQSGMYTLDVSGTYYSANFRGFVDMRDNGSSEPMYDEDYPYAYCVLTKTEEIQFTAPDFMVDLTESNFSRMPDGTKMIFYYQGREVAVIAKNDDQLERRTADYWDNCEDLKTWEESDFGHDTV</sequence>
<reference evidence="1 3" key="1">
    <citation type="submission" date="2016-11" db="EMBL/GenBank/DDBJ databases">
        <authorList>
            <person name="Jaros S."/>
            <person name="Januszkiewicz K."/>
            <person name="Wedrychowicz H."/>
        </authorList>
    </citation>
    <scope>NUCLEOTIDE SEQUENCE [LARGE SCALE GENOMIC DNA]</scope>
    <source>
        <strain evidence="1 3">DSM 784</strain>
    </source>
</reference>
<dbReference type="Proteomes" id="UP000183788">
    <property type="component" value="Unassembled WGS sequence"/>
</dbReference>